<gene>
    <name evidence="1" type="ordered locus">MYSTI_01910</name>
</gene>
<accession>L7U381</accession>
<dbReference type="AlphaFoldDB" id="L7U381"/>
<dbReference type="KEGG" id="msd:MYSTI_01910"/>
<keyword evidence="2" id="KW-1185">Reference proteome</keyword>
<dbReference type="STRING" id="1278073.MYSTI_01910"/>
<name>L7U381_MYXSD</name>
<dbReference type="HOGENOM" id="CLU_2733691_0_0_7"/>
<evidence type="ECO:0000313" key="2">
    <source>
        <dbReference type="Proteomes" id="UP000011131"/>
    </source>
</evidence>
<dbReference type="Gene3D" id="4.10.60.10">
    <property type="entry name" value="Zinc finger, CCHC-type"/>
    <property type="match status" value="1"/>
</dbReference>
<proteinExistence type="predicted"/>
<dbReference type="Proteomes" id="UP000011131">
    <property type="component" value="Chromosome"/>
</dbReference>
<dbReference type="PATRIC" id="fig|1278073.3.peg.1960"/>
<protein>
    <recommendedName>
        <fullName evidence="3">Zinc knuckle domain-containing protein</fullName>
    </recommendedName>
</protein>
<reference evidence="1 2" key="1">
    <citation type="journal article" date="2013" name="Genome Announc.">
        <title>Complete genome sequence of Myxococcus stipitatus strain DSM 14675, a fruiting myxobacterium.</title>
        <authorList>
            <person name="Huntley S."/>
            <person name="Kneip S."/>
            <person name="Treuner-Lange A."/>
            <person name="Sogaard-Andersen L."/>
        </authorList>
    </citation>
    <scope>NUCLEOTIDE SEQUENCE [LARGE SCALE GENOMIC DNA]</scope>
    <source>
        <strain evidence="2">DSM 14675 / JCM 12634 / Mx s8</strain>
    </source>
</reference>
<dbReference type="EMBL" id="CP004025">
    <property type="protein sequence ID" value="AGC43241.1"/>
    <property type="molecule type" value="Genomic_DNA"/>
</dbReference>
<evidence type="ECO:0008006" key="3">
    <source>
        <dbReference type="Google" id="ProtNLM"/>
    </source>
</evidence>
<organism evidence="1 2">
    <name type="scientific">Myxococcus stipitatus (strain DSM 14675 / JCM 12634 / Mx s8)</name>
    <dbReference type="NCBI Taxonomy" id="1278073"/>
    <lineage>
        <taxon>Bacteria</taxon>
        <taxon>Pseudomonadati</taxon>
        <taxon>Myxococcota</taxon>
        <taxon>Myxococcia</taxon>
        <taxon>Myxococcales</taxon>
        <taxon>Cystobacterineae</taxon>
        <taxon>Myxococcaceae</taxon>
        <taxon>Myxococcus</taxon>
    </lineage>
</organism>
<sequence>MPVNCGFCGSGLHTRATCPSTWSGSAARARMRCTYCGGNDHNIKACPKTFGGNAARAWNPSSVADDFVKDGGR</sequence>
<dbReference type="OrthoDB" id="6169022at2"/>
<evidence type="ECO:0000313" key="1">
    <source>
        <dbReference type="EMBL" id="AGC43241.1"/>
    </source>
</evidence>